<evidence type="ECO:0000256" key="3">
    <source>
        <dbReference type="SAM" id="MobiDB-lite"/>
    </source>
</evidence>
<evidence type="ECO:0000256" key="2">
    <source>
        <dbReference type="PROSITE-ProRule" id="PRU00591"/>
    </source>
</evidence>
<dbReference type="Proteomes" id="UP000440513">
    <property type="component" value="Unassembled WGS sequence"/>
</dbReference>
<protein>
    <submittedName>
        <fullName evidence="4">Uncharacterized protein</fullName>
    </submittedName>
</protein>
<dbReference type="PROSITE" id="PS51170">
    <property type="entry name" value="CW"/>
    <property type="match status" value="2"/>
</dbReference>
<evidence type="ECO:0000313" key="5">
    <source>
        <dbReference type="Proteomes" id="UP000440513"/>
    </source>
</evidence>
<dbReference type="AlphaFoldDB" id="A0A7X2P4I3"/>
<dbReference type="SUPFAM" id="SSF69360">
    <property type="entry name" value="Cell wall binding repeat"/>
    <property type="match status" value="1"/>
</dbReference>
<evidence type="ECO:0000256" key="1">
    <source>
        <dbReference type="ARBA" id="ARBA00022737"/>
    </source>
</evidence>
<dbReference type="Pfam" id="PF19127">
    <property type="entry name" value="Choline_bind_3"/>
    <property type="match status" value="1"/>
</dbReference>
<sequence>MKMLQYNTGMKRNCNNFKIKGVDNMRLKRGLLAGIALCCMPLMTACSAKDTIGILVGNNSEDTKKEEVTVDLNAANIDDSVEKPQITSEMGDPVTYDLHATADALTVEATVSEGTLSYQWYRNNVDSNGGGTAIDGATEATYTPPTTESGTIYYYVVVTNTVGDGVQLTASGTKCVTITEQEAAPEETGDTQEETTEEVASGSWQQTDGNWWYQNADGTYPTSCWQEIDGQWYVFDENGYIRTGWYQEGDKWYYFQENGAMAHDTDVDGYHLGSDGVMQ</sequence>
<accession>A0A7X2P4I3</accession>
<feature type="compositionally biased region" description="Acidic residues" evidence="3">
    <location>
        <begin position="183"/>
        <end position="197"/>
    </location>
</feature>
<dbReference type="Gene3D" id="2.10.270.10">
    <property type="entry name" value="Cholin Binding"/>
    <property type="match status" value="1"/>
</dbReference>
<dbReference type="Gene3D" id="2.60.40.2700">
    <property type="match status" value="1"/>
</dbReference>
<proteinExistence type="predicted"/>
<feature type="repeat" description="Cell wall-binding" evidence="2">
    <location>
        <begin position="242"/>
        <end position="261"/>
    </location>
</feature>
<reference evidence="4 5" key="1">
    <citation type="submission" date="2019-08" db="EMBL/GenBank/DDBJ databases">
        <title>In-depth cultivation of the pig gut microbiome towards novel bacterial diversity and tailored functional studies.</title>
        <authorList>
            <person name="Wylensek D."/>
            <person name="Hitch T.C.A."/>
            <person name="Clavel T."/>
        </authorList>
    </citation>
    <scope>NUCLEOTIDE SEQUENCE [LARGE SCALE GENOMIC DNA]</scope>
    <source>
        <strain evidence="4 5">BSM-380-WT-5A</strain>
    </source>
</reference>
<dbReference type="EMBL" id="VUMS01000014">
    <property type="protein sequence ID" value="MST66852.1"/>
    <property type="molecule type" value="Genomic_DNA"/>
</dbReference>
<dbReference type="InterPro" id="IPR018337">
    <property type="entry name" value="Cell_wall/Cho-bd_repeat"/>
</dbReference>
<comment type="caution">
    <text evidence="4">The sequence shown here is derived from an EMBL/GenBank/DDBJ whole genome shotgun (WGS) entry which is preliminary data.</text>
</comment>
<feature type="repeat" description="Cell wall-binding" evidence="2">
    <location>
        <begin position="222"/>
        <end position="241"/>
    </location>
</feature>
<gene>
    <name evidence="4" type="ORF">FYJ57_08960</name>
</gene>
<keyword evidence="5" id="KW-1185">Reference proteome</keyword>
<keyword evidence="1" id="KW-0677">Repeat</keyword>
<name>A0A7X2P4I3_9FIRM</name>
<evidence type="ECO:0000313" key="4">
    <source>
        <dbReference type="EMBL" id="MST66852.1"/>
    </source>
</evidence>
<feature type="region of interest" description="Disordered" evidence="3">
    <location>
        <begin position="182"/>
        <end position="203"/>
    </location>
</feature>
<organism evidence="4 5">
    <name type="scientific">Oliverpabstia intestinalis</name>
    <dbReference type="NCBI Taxonomy" id="2606633"/>
    <lineage>
        <taxon>Bacteria</taxon>
        <taxon>Bacillati</taxon>
        <taxon>Bacillota</taxon>
        <taxon>Clostridia</taxon>
        <taxon>Lachnospirales</taxon>
        <taxon>Lachnospiraceae</taxon>
        <taxon>Oliverpabstia</taxon>
    </lineage>
</organism>